<dbReference type="SUPFAM" id="SSF57196">
    <property type="entry name" value="EGF/Laminin"/>
    <property type="match status" value="1"/>
</dbReference>
<evidence type="ECO:0000313" key="17">
    <source>
        <dbReference type="Proteomes" id="UP001327560"/>
    </source>
</evidence>
<dbReference type="Pfam" id="PF07714">
    <property type="entry name" value="PK_Tyr_Ser-Thr"/>
    <property type="match status" value="1"/>
</dbReference>
<dbReference type="InterPro" id="IPR001245">
    <property type="entry name" value="Ser-Thr/Tyr_kinase_cat_dom"/>
</dbReference>
<evidence type="ECO:0000259" key="15">
    <source>
        <dbReference type="PROSITE" id="PS50011"/>
    </source>
</evidence>
<reference evidence="16 17" key="1">
    <citation type="submission" date="2023-10" db="EMBL/GenBank/DDBJ databases">
        <title>Chromosome-scale genome assembly provides insights into flower coloration mechanisms of Canna indica.</title>
        <authorList>
            <person name="Li C."/>
        </authorList>
    </citation>
    <scope>NUCLEOTIDE SEQUENCE [LARGE SCALE GENOMIC DNA]</scope>
    <source>
        <tissue evidence="16">Flower</tissue>
    </source>
</reference>
<evidence type="ECO:0000256" key="3">
    <source>
        <dbReference type="ARBA" id="ARBA00022536"/>
    </source>
</evidence>
<feature type="signal peptide" evidence="14">
    <location>
        <begin position="1"/>
        <end position="17"/>
    </location>
</feature>
<dbReference type="InterPro" id="IPR001881">
    <property type="entry name" value="EGF-like_Ca-bd_dom"/>
</dbReference>
<feature type="chain" id="PRO_5042940284" evidence="14">
    <location>
        <begin position="18"/>
        <end position="592"/>
    </location>
</feature>
<evidence type="ECO:0000256" key="5">
    <source>
        <dbReference type="ARBA" id="ARBA00022692"/>
    </source>
</evidence>
<comment type="subcellular location">
    <subcellularLocation>
        <location evidence="1">Membrane</location>
        <topology evidence="1">Single-pass type I membrane protein</topology>
    </subcellularLocation>
</comment>
<dbReference type="Pfam" id="PF07645">
    <property type="entry name" value="EGF_CA"/>
    <property type="match status" value="1"/>
</dbReference>
<dbReference type="Gene3D" id="2.10.25.10">
    <property type="entry name" value="Laminin"/>
    <property type="match status" value="1"/>
</dbReference>
<dbReference type="CDD" id="cd00054">
    <property type="entry name" value="EGF_CA"/>
    <property type="match status" value="1"/>
</dbReference>
<evidence type="ECO:0000256" key="7">
    <source>
        <dbReference type="ARBA" id="ARBA00022741"/>
    </source>
</evidence>
<dbReference type="FunFam" id="3.30.200.20:FF:000043">
    <property type="entry name" value="Wall-associated receptor kinase 2"/>
    <property type="match status" value="1"/>
</dbReference>
<proteinExistence type="predicted"/>
<evidence type="ECO:0000256" key="6">
    <source>
        <dbReference type="ARBA" id="ARBA00022729"/>
    </source>
</evidence>
<dbReference type="GO" id="GO:0004674">
    <property type="term" value="F:protein serine/threonine kinase activity"/>
    <property type="evidence" value="ECO:0007669"/>
    <property type="project" value="UniProtKB-KW"/>
</dbReference>
<keyword evidence="8 16" id="KW-0418">Kinase</keyword>
<dbReference type="Proteomes" id="UP001327560">
    <property type="component" value="Chromosome 2"/>
</dbReference>
<keyword evidence="5 13" id="KW-0812">Transmembrane</keyword>
<dbReference type="PROSITE" id="PS00108">
    <property type="entry name" value="PROTEIN_KINASE_ST"/>
    <property type="match status" value="1"/>
</dbReference>
<dbReference type="InterPro" id="IPR049883">
    <property type="entry name" value="NOTCH1_EGF-like"/>
</dbReference>
<keyword evidence="2" id="KW-0723">Serine/threonine-protein kinase</keyword>
<dbReference type="SMART" id="SM00179">
    <property type="entry name" value="EGF_CA"/>
    <property type="match status" value="1"/>
</dbReference>
<protein>
    <submittedName>
        <fullName evidence="16">Wall-associated receptor kinase 3-like</fullName>
    </submittedName>
</protein>
<keyword evidence="7" id="KW-0547">Nucleotide-binding</keyword>
<dbReference type="GO" id="GO:0005524">
    <property type="term" value="F:ATP binding"/>
    <property type="evidence" value="ECO:0007669"/>
    <property type="project" value="UniProtKB-KW"/>
</dbReference>
<dbReference type="SMART" id="SM00220">
    <property type="entry name" value="S_TKc"/>
    <property type="match status" value="1"/>
</dbReference>
<evidence type="ECO:0000256" key="1">
    <source>
        <dbReference type="ARBA" id="ARBA00004479"/>
    </source>
</evidence>
<evidence type="ECO:0000256" key="9">
    <source>
        <dbReference type="ARBA" id="ARBA00022840"/>
    </source>
</evidence>
<feature type="domain" description="Protein kinase" evidence="15">
    <location>
        <begin position="257"/>
        <end position="531"/>
    </location>
</feature>
<evidence type="ECO:0000313" key="16">
    <source>
        <dbReference type="EMBL" id="WOK98878.1"/>
    </source>
</evidence>
<evidence type="ECO:0000256" key="14">
    <source>
        <dbReference type="SAM" id="SignalP"/>
    </source>
</evidence>
<organism evidence="16 17">
    <name type="scientific">Canna indica</name>
    <name type="common">Indian-shot</name>
    <dbReference type="NCBI Taxonomy" id="4628"/>
    <lineage>
        <taxon>Eukaryota</taxon>
        <taxon>Viridiplantae</taxon>
        <taxon>Streptophyta</taxon>
        <taxon>Embryophyta</taxon>
        <taxon>Tracheophyta</taxon>
        <taxon>Spermatophyta</taxon>
        <taxon>Magnoliopsida</taxon>
        <taxon>Liliopsida</taxon>
        <taxon>Zingiberales</taxon>
        <taxon>Cannaceae</taxon>
        <taxon>Canna</taxon>
    </lineage>
</organism>
<evidence type="ECO:0000256" key="11">
    <source>
        <dbReference type="ARBA" id="ARBA00023136"/>
    </source>
</evidence>
<evidence type="ECO:0000256" key="10">
    <source>
        <dbReference type="ARBA" id="ARBA00022989"/>
    </source>
</evidence>
<dbReference type="GO" id="GO:0005509">
    <property type="term" value="F:calcium ion binding"/>
    <property type="evidence" value="ECO:0007669"/>
    <property type="project" value="InterPro"/>
</dbReference>
<dbReference type="InterPro" id="IPR045274">
    <property type="entry name" value="WAK-like"/>
</dbReference>
<dbReference type="GO" id="GO:0005886">
    <property type="term" value="C:plasma membrane"/>
    <property type="evidence" value="ECO:0007669"/>
    <property type="project" value="TreeGrafter"/>
</dbReference>
<keyword evidence="3" id="KW-0245">EGF-like domain</keyword>
<dbReference type="InterPro" id="IPR008271">
    <property type="entry name" value="Ser/Thr_kinase_AS"/>
</dbReference>
<keyword evidence="4" id="KW-0808">Transferase</keyword>
<dbReference type="AlphaFoldDB" id="A0AAQ3K0J6"/>
<evidence type="ECO:0000256" key="13">
    <source>
        <dbReference type="SAM" id="Phobius"/>
    </source>
</evidence>
<dbReference type="Gene3D" id="1.10.510.10">
    <property type="entry name" value="Transferase(Phosphotransferase) domain 1"/>
    <property type="match status" value="1"/>
</dbReference>
<keyword evidence="6 14" id="KW-0732">Signal</keyword>
<dbReference type="PROSITE" id="PS50011">
    <property type="entry name" value="PROTEIN_KINASE_DOM"/>
    <property type="match status" value="1"/>
</dbReference>
<keyword evidence="10 13" id="KW-1133">Transmembrane helix</keyword>
<evidence type="ECO:0000256" key="2">
    <source>
        <dbReference type="ARBA" id="ARBA00022527"/>
    </source>
</evidence>
<sequence>MGLLEMLLSATATLVDALTNITMDVCSTICSTNNVSSENGYCSFDTYDWKNKNMTSLGIQLTRLDWLDLHLINTSSIKVVMYDTYNVSNKEYQAILRGDKTRLTVSLACYMKDYRTCKEAKKNNKTYAYINECAQPERYTCNGTCTNTEGSFNCTCPPGTVGDPKHGVCINIPDKNKTLLLGVIVGASIGISLLLLSIMLVIVIRKWKKTNQKKVREKHFRQNHGLLLQQLISSSENVAERTQIFSLAEIEKATNNFDETRILGSGGHDTVYKGILSDQRIVAIKRSKNVKKAEIDQFINEVAILSQINHRHVVKLFECCLETEDPLLIYVFISNGALLEHLHNSNGTESILSWDDRLRIATEAAGALAYLLSAASISILHRDVKSSNILLDDNFTAKVSDFGASRCIPLDKTHIVTAIQGTFGYLDPEYYQTSQLTEKSDVYSFGVILLELITGKKPIYSSGDEKGLNLVMHFLQTRRDNQFFDLVEDRVMKEGSEKELAEIIQLIETCIRLKGVERPTMKEVEYKLQSLRRDRAKKNKGFYTAETNKEESEYLLSASSYASSGPIDQAYQGTSRIYSMENELMLSQYCPR</sequence>
<keyword evidence="17" id="KW-1185">Reference proteome</keyword>
<keyword evidence="9" id="KW-0067">ATP-binding</keyword>
<keyword evidence="11 13" id="KW-0472">Membrane</keyword>
<dbReference type="CDD" id="cd14066">
    <property type="entry name" value="STKc_IRAK"/>
    <property type="match status" value="1"/>
</dbReference>
<keyword evidence="12" id="KW-1015">Disulfide bond</keyword>
<dbReference type="SUPFAM" id="SSF56112">
    <property type="entry name" value="Protein kinase-like (PK-like)"/>
    <property type="match status" value="1"/>
</dbReference>
<dbReference type="EMBL" id="CP136891">
    <property type="protein sequence ID" value="WOK98878.1"/>
    <property type="molecule type" value="Genomic_DNA"/>
</dbReference>
<dbReference type="InterPro" id="IPR011009">
    <property type="entry name" value="Kinase-like_dom_sf"/>
</dbReference>
<dbReference type="Gene3D" id="3.30.200.20">
    <property type="entry name" value="Phosphorylase Kinase, domain 1"/>
    <property type="match status" value="1"/>
</dbReference>
<accession>A0AAQ3K0J6</accession>
<evidence type="ECO:0000256" key="4">
    <source>
        <dbReference type="ARBA" id="ARBA00022679"/>
    </source>
</evidence>
<dbReference type="PANTHER" id="PTHR27005">
    <property type="entry name" value="WALL-ASSOCIATED RECEPTOR KINASE-LIKE 21"/>
    <property type="match status" value="1"/>
</dbReference>
<dbReference type="InterPro" id="IPR000719">
    <property type="entry name" value="Prot_kinase_dom"/>
</dbReference>
<dbReference type="PANTHER" id="PTHR27005:SF283">
    <property type="entry name" value="OS02G0633066 PROTEIN"/>
    <property type="match status" value="1"/>
</dbReference>
<evidence type="ECO:0000256" key="12">
    <source>
        <dbReference type="ARBA" id="ARBA00023157"/>
    </source>
</evidence>
<dbReference type="GO" id="GO:0007166">
    <property type="term" value="P:cell surface receptor signaling pathway"/>
    <property type="evidence" value="ECO:0007669"/>
    <property type="project" value="InterPro"/>
</dbReference>
<keyword evidence="16" id="KW-0675">Receptor</keyword>
<gene>
    <name evidence="16" type="ORF">Cni_G07590</name>
</gene>
<evidence type="ECO:0000256" key="8">
    <source>
        <dbReference type="ARBA" id="ARBA00022777"/>
    </source>
</evidence>
<name>A0AAQ3K0J6_9LILI</name>
<feature type="transmembrane region" description="Helical" evidence="13">
    <location>
        <begin position="179"/>
        <end position="204"/>
    </location>
</feature>
<dbReference type="FunFam" id="1.10.510.10:FF:000084">
    <property type="entry name" value="Wall-associated receptor kinase 2"/>
    <property type="match status" value="1"/>
</dbReference>